<protein>
    <submittedName>
        <fullName evidence="2">HupE/UreJ family protein</fullName>
    </submittedName>
</protein>
<keyword evidence="1" id="KW-0472">Membrane</keyword>
<feature type="transmembrane region" description="Helical" evidence="1">
    <location>
        <begin position="172"/>
        <end position="189"/>
    </location>
</feature>
<proteinExistence type="predicted"/>
<accession>A0AAU7K3X5</accession>
<sequence length="194" mass="22227">MPLQDFIFYFKLGWEHIISADALDHQLFILALVAIYSYVNIKQVLILVTAFTIGHSFTLLLSVLDIIRFDSKWVEFLIPCTIVITAISNLFRKNFSLKSIRINYFLALGFGLIHGMGFANSIRIMLAKDQQIGWGLFGFNLGLEAGQVFMVIIILMITFLIFNYTRIKRMSWVLFISAAVFSLALKMALERIPF</sequence>
<feature type="transmembrane region" description="Helical" evidence="1">
    <location>
        <begin position="103"/>
        <end position="126"/>
    </location>
</feature>
<keyword evidence="1" id="KW-0812">Transmembrane</keyword>
<feature type="transmembrane region" description="Helical" evidence="1">
    <location>
        <begin position="146"/>
        <end position="165"/>
    </location>
</feature>
<feature type="transmembrane region" description="Helical" evidence="1">
    <location>
        <begin position="73"/>
        <end position="91"/>
    </location>
</feature>
<dbReference type="EMBL" id="CP157485">
    <property type="protein sequence ID" value="XBO46999.1"/>
    <property type="molecule type" value="Genomic_DNA"/>
</dbReference>
<name>A0AAU7K3X5_9SPHI</name>
<keyword evidence="1" id="KW-1133">Transmembrane helix</keyword>
<dbReference type="Pfam" id="PF13795">
    <property type="entry name" value="HupE_UreJ_2"/>
    <property type="match status" value="1"/>
</dbReference>
<gene>
    <name evidence="2" type="ORF">ABEG20_17080</name>
</gene>
<evidence type="ECO:0000313" key="2">
    <source>
        <dbReference type="EMBL" id="XBO46999.1"/>
    </source>
</evidence>
<dbReference type="RefSeq" id="WP_406824469.1">
    <property type="nucleotide sequence ID" value="NZ_CP157485.1"/>
</dbReference>
<dbReference type="AlphaFoldDB" id="A0AAU7K3X5"/>
<reference evidence="2" key="1">
    <citation type="submission" date="2024-05" db="EMBL/GenBank/DDBJ databases">
        <authorList>
            <person name="Kim S."/>
            <person name="Heo J."/>
            <person name="Choi H."/>
            <person name="Choi Y."/>
            <person name="Kwon S.-W."/>
            <person name="Kim Y."/>
        </authorList>
    </citation>
    <scope>NUCLEOTIDE SEQUENCE</scope>
    <source>
        <strain evidence="2">KACC 23697</strain>
    </source>
</reference>
<dbReference type="InterPro" id="IPR032809">
    <property type="entry name" value="Put_HupE_UreJ"/>
</dbReference>
<feature type="transmembrane region" description="Helical" evidence="1">
    <location>
        <begin position="44"/>
        <end position="67"/>
    </location>
</feature>
<evidence type="ECO:0000256" key="1">
    <source>
        <dbReference type="SAM" id="Phobius"/>
    </source>
</evidence>
<feature type="transmembrane region" description="Helical" evidence="1">
    <location>
        <begin position="22"/>
        <end position="39"/>
    </location>
</feature>
<organism evidence="2">
    <name type="scientific">Pedobacter sp. KACC 23697</name>
    <dbReference type="NCBI Taxonomy" id="3149230"/>
    <lineage>
        <taxon>Bacteria</taxon>
        <taxon>Pseudomonadati</taxon>
        <taxon>Bacteroidota</taxon>
        <taxon>Sphingobacteriia</taxon>
        <taxon>Sphingobacteriales</taxon>
        <taxon>Sphingobacteriaceae</taxon>
        <taxon>Pedobacter</taxon>
    </lineage>
</organism>